<keyword evidence="4" id="KW-1185">Reference proteome</keyword>
<dbReference type="Pfam" id="PF14358">
    <property type="entry name" value="DUF4405"/>
    <property type="match status" value="1"/>
</dbReference>
<keyword evidence="1" id="KW-0812">Transmembrane</keyword>
<keyword evidence="1" id="KW-0472">Membrane</keyword>
<feature type="domain" description="Flavinylation-associated cytochrome" evidence="2">
    <location>
        <begin position="18"/>
        <end position="67"/>
    </location>
</feature>
<evidence type="ECO:0000313" key="4">
    <source>
        <dbReference type="Proteomes" id="UP001597296"/>
    </source>
</evidence>
<comment type="caution">
    <text evidence="3">The sequence shown here is derived from an EMBL/GenBank/DDBJ whole genome shotgun (WGS) entry which is preliminary data.</text>
</comment>
<evidence type="ECO:0000313" key="3">
    <source>
        <dbReference type="EMBL" id="MFD2232901.1"/>
    </source>
</evidence>
<evidence type="ECO:0000259" key="2">
    <source>
        <dbReference type="Pfam" id="PF14358"/>
    </source>
</evidence>
<protein>
    <submittedName>
        <fullName evidence="3">DUF4405 domain-containing protein</fullName>
    </submittedName>
</protein>
<dbReference type="EMBL" id="JBHUIY010000004">
    <property type="protein sequence ID" value="MFD2232901.1"/>
    <property type="molecule type" value="Genomic_DNA"/>
</dbReference>
<keyword evidence="1" id="KW-1133">Transmembrane helix</keyword>
<gene>
    <name evidence="3" type="ORF">ACFSNB_03690</name>
</gene>
<dbReference type="RefSeq" id="WP_377314616.1">
    <property type="nucleotide sequence ID" value="NZ_JBHUIY010000004.1"/>
</dbReference>
<reference evidence="4" key="1">
    <citation type="journal article" date="2019" name="Int. J. Syst. Evol. Microbiol.">
        <title>The Global Catalogue of Microorganisms (GCM) 10K type strain sequencing project: providing services to taxonomists for standard genome sequencing and annotation.</title>
        <authorList>
            <consortium name="The Broad Institute Genomics Platform"/>
            <consortium name="The Broad Institute Genome Sequencing Center for Infectious Disease"/>
            <person name="Wu L."/>
            <person name="Ma J."/>
        </authorList>
    </citation>
    <scope>NUCLEOTIDE SEQUENCE [LARGE SCALE GENOMIC DNA]</scope>
    <source>
        <strain evidence="4">KCTC 15012</strain>
    </source>
</reference>
<sequence>MTSPTPPAGLDGWLRRYVTQTTTAVGLVVGVSGGLLFFDLAKRQVHSMHEWLGMAFLAIAVLHVVRHRGSFAAMLRQPRQHVLLALTGFAMLAFVGASFTAPAGGGNPVHQLADRALDAPLVALAPVLGLGPDEAQRRLAAAGVAVDSPAQSLATLAATNHTDPRRLLGVVLGGRRD</sequence>
<evidence type="ECO:0000256" key="1">
    <source>
        <dbReference type="SAM" id="Phobius"/>
    </source>
</evidence>
<organism evidence="3 4">
    <name type="scientific">Phaeospirillum tilakii</name>
    <dbReference type="NCBI Taxonomy" id="741673"/>
    <lineage>
        <taxon>Bacteria</taxon>
        <taxon>Pseudomonadati</taxon>
        <taxon>Pseudomonadota</taxon>
        <taxon>Alphaproteobacteria</taxon>
        <taxon>Rhodospirillales</taxon>
        <taxon>Rhodospirillaceae</taxon>
        <taxon>Phaeospirillum</taxon>
    </lineage>
</organism>
<feature type="transmembrane region" description="Helical" evidence="1">
    <location>
        <begin position="81"/>
        <end position="101"/>
    </location>
</feature>
<feature type="transmembrane region" description="Helical" evidence="1">
    <location>
        <begin position="17"/>
        <end position="38"/>
    </location>
</feature>
<feature type="transmembrane region" description="Helical" evidence="1">
    <location>
        <begin position="50"/>
        <end position="69"/>
    </location>
</feature>
<proteinExistence type="predicted"/>
<accession>A0ABW5C848</accession>
<name>A0ABW5C848_9PROT</name>
<dbReference type="Proteomes" id="UP001597296">
    <property type="component" value="Unassembled WGS sequence"/>
</dbReference>
<dbReference type="InterPro" id="IPR025517">
    <property type="entry name" value="DUF4405"/>
</dbReference>